<comment type="caution">
    <text evidence="5">The sequence shown here is derived from an EMBL/GenBank/DDBJ whole genome shotgun (WGS) entry which is preliminary data.</text>
</comment>
<feature type="signal peptide" evidence="3">
    <location>
        <begin position="1"/>
        <end position="20"/>
    </location>
</feature>
<evidence type="ECO:0000256" key="1">
    <source>
        <dbReference type="ARBA" id="ARBA00022737"/>
    </source>
</evidence>
<keyword evidence="1" id="KW-0677">Repeat</keyword>
<feature type="domain" description="Chitin-binding type-2" evidence="4">
    <location>
        <begin position="20"/>
        <end position="85"/>
    </location>
</feature>
<keyword evidence="3" id="KW-0732">Signal</keyword>
<dbReference type="Proteomes" id="UP000663848">
    <property type="component" value="Unassembled WGS sequence"/>
</dbReference>
<dbReference type="SUPFAM" id="SSF57625">
    <property type="entry name" value="Invertebrate chitin-binding proteins"/>
    <property type="match status" value="1"/>
</dbReference>
<reference evidence="5" key="1">
    <citation type="submission" date="2021-02" db="EMBL/GenBank/DDBJ databases">
        <authorList>
            <person name="Nowell W R."/>
        </authorList>
    </citation>
    <scope>NUCLEOTIDE SEQUENCE</scope>
</reference>
<dbReference type="GO" id="GO:0008061">
    <property type="term" value="F:chitin binding"/>
    <property type="evidence" value="ECO:0007669"/>
    <property type="project" value="InterPro"/>
</dbReference>
<sequence>MLRSIMYFIIGCCILNRICGFTCPVGNNGLHSNINDHHSFWQCSNGIAYLFHCPNMLVWSQEKQICDWKAPPPTVENNDDGICSNATWNPIGITKAGSNKRGTGLNELDFPSSFVFGADSSMYIADTFNHRIVKWLLNGSNSQSIIAGAKGIGNQTDQLRYVHRVILDEENTMYICDSGNSRVLRWFKNENYGHPILENFRCWGMLLDNDGSLYVVNSSDNSLVLKWPEGKIVAGGNGRGNAFNQLRYPDNILIDRENSIYIADVDNHRIVKWVAGAKEGVVIAGGNGVGKCLHQLQQPMGVALDSMENLYVADHGNHRIVRWLKGSKSGDVLIGKSGPGDAPDQLRMPTDLKFDRNGHLWVSDYSNHRIQMFTIDKSACSSTTY</sequence>
<dbReference type="GO" id="GO:0043161">
    <property type="term" value="P:proteasome-mediated ubiquitin-dependent protein catabolic process"/>
    <property type="evidence" value="ECO:0007669"/>
    <property type="project" value="TreeGrafter"/>
</dbReference>
<dbReference type="InterPro" id="IPR001258">
    <property type="entry name" value="NHL_repeat"/>
</dbReference>
<dbReference type="SUPFAM" id="SSF101898">
    <property type="entry name" value="NHL repeat"/>
    <property type="match status" value="1"/>
</dbReference>
<dbReference type="InterPro" id="IPR002557">
    <property type="entry name" value="Chitin-bd_dom"/>
</dbReference>
<dbReference type="GO" id="GO:0008270">
    <property type="term" value="F:zinc ion binding"/>
    <property type="evidence" value="ECO:0007669"/>
    <property type="project" value="UniProtKB-KW"/>
</dbReference>
<dbReference type="InterPro" id="IPR036508">
    <property type="entry name" value="Chitin-bd_dom_sf"/>
</dbReference>
<dbReference type="CDD" id="cd05819">
    <property type="entry name" value="NHL"/>
    <property type="match status" value="1"/>
</dbReference>
<protein>
    <recommendedName>
        <fullName evidence="4">Chitin-binding type-2 domain-containing protein</fullName>
    </recommendedName>
</protein>
<dbReference type="GO" id="GO:0005576">
    <property type="term" value="C:extracellular region"/>
    <property type="evidence" value="ECO:0007669"/>
    <property type="project" value="InterPro"/>
</dbReference>
<evidence type="ECO:0000256" key="2">
    <source>
        <dbReference type="PROSITE-ProRule" id="PRU00504"/>
    </source>
</evidence>
<proteinExistence type="predicted"/>
<dbReference type="Pfam" id="PF01607">
    <property type="entry name" value="CBM_14"/>
    <property type="match status" value="1"/>
</dbReference>
<dbReference type="PROSITE" id="PS50940">
    <property type="entry name" value="CHIT_BIND_II"/>
    <property type="match status" value="1"/>
</dbReference>
<gene>
    <name evidence="5" type="ORF">QYT958_LOCUS8427</name>
</gene>
<dbReference type="InterPro" id="IPR011042">
    <property type="entry name" value="6-blade_b-propeller_TolB-like"/>
</dbReference>
<dbReference type="PROSITE" id="PS51125">
    <property type="entry name" value="NHL"/>
    <property type="match status" value="2"/>
</dbReference>
<accession>A0A820YSY1</accession>
<dbReference type="InterPro" id="IPR050952">
    <property type="entry name" value="TRIM-NHL_E3_ligases"/>
</dbReference>
<feature type="repeat" description="NHL" evidence="2">
    <location>
        <begin position="294"/>
        <end position="321"/>
    </location>
</feature>
<feature type="repeat" description="NHL" evidence="2">
    <location>
        <begin position="340"/>
        <end position="376"/>
    </location>
</feature>
<organism evidence="5 6">
    <name type="scientific">Rotaria socialis</name>
    <dbReference type="NCBI Taxonomy" id="392032"/>
    <lineage>
        <taxon>Eukaryota</taxon>
        <taxon>Metazoa</taxon>
        <taxon>Spiralia</taxon>
        <taxon>Gnathifera</taxon>
        <taxon>Rotifera</taxon>
        <taxon>Eurotatoria</taxon>
        <taxon>Bdelloidea</taxon>
        <taxon>Philodinida</taxon>
        <taxon>Philodinidae</taxon>
        <taxon>Rotaria</taxon>
    </lineage>
</organism>
<dbReference type="GO" id="GO:0061630">
    <property type="term" value="F:ubiquitin protein ligase activity"/>
    <property type="evidence" value="ECO:0007669"/>
    <property type="project" value="TreeGrafter"/>
</dbReference>
<dbReference type="Pfam" id="PF01436">
    <property type="entry name" value="NHL"/>
    <property type="match status" value="2"/>
</dbReference>
<dbReference type="Gene3D" id="2.120.10.30">
    <property type="entry name" value="TolB, C-terminal domain"/>
    <property type="match status" value="2"/>
</dbReference>
<evidence type="ECO:0000313" key="5">
    <source>
        <dbReference type="EMBL" id="CAF4552766.1"/>
    </source>
</evidence>
<evidence type="ECO:0000256" key="3">
    <source>
        <dbReference type="SAM" id="SignalP"/>
    </source>
</evidence>
<dbReference type="SMART" id="SM00494">
    <property type="entry name" value="ChtBD2"/>
    <property type="match status" value="1"/>
</dbReference>
<dbReference type="PANTHER" id="PTHR24104:SF25">
    <property type="entry name" value="PROTEIN LIN-41"/>
    <property type="match status" value="1"/>
</dbReference>
<dbReference type="Gene3D" id="2.170.140.10">
    <property type="entry name" value="Chitin binding domain"/>
    <property type="match status" value="1"/>
</dbReference>
<dbReference type="PANTHER" id="PTHR24104">
    <property type="entry name" value="E3 UBIQUITIN-PROTEIN LIGASE NHLRC1-RELATED"/>
    <property type="match status" value="1"/>
</dbReference>
<evidence type="ECO:0000313" key="6">
    <source>
        <dbReference type="Proteomes" id="UP000663848"/>
    </source>
</evidence>
<dbReference type="AlphaFoldDB" id="A0A820YSY1"/>
<name>A0A820YSY1_9BILA</name>
<evidence type="ECO:0000259" key="4">
    <source>
        <dbReference type="PROSITE" id="PS50940"/>
    </source>
</evidence>
<dbReference type="EMBL" id="CAJOBR010000845">
    <property type="protein sequence ID" value="CAF4552766.1"/>
    <property type="molecule type" value="Genomic_DNA"/>
</dbReference>
<dbReference type="GO" id="GO:0000209">
    <property type="term" value="P:protein polyubiquitination"/>
    <property type="evidence" value="ECO:0007669"/>
    <property type="project" value="TreeGrafter"/>
</dbReference>
<feature type="chain" id="PRO_5033061416" description="Chitin-binding type-2 domain-containing protein" evidence="3">
    <location>
        <begin position="21"/>
        <end position="385"/>
    </location>
</feature>